<dbReference type="PANTHER" id="PTHR42855:SF1">
    <property type="entry name" value="ABC TRANSPORTER DOMAIN-CONTAINING PROTEIN"/>
    <property type="match status" value="1"/>
</dbReference>
<dbReference type="AlphaFoldDB" id="A0AAW4VU13"/>
<evidence type="ECO:0000313" key="1">
    <source>
        <dbReference type="EMBL" id="MCB8611666.1"/>
    </source>
</evidence>
<protein>
    <submittedName>
        <fullName evidence="1">ABC transporter ATP-binding protein</fullName>
    </submittedName>
</protein>
<evidence type="ECO:0000313" key="2">
    <source>
        <dbReference type="Proteomes" id="UP001198439"/>
    </source>
</evidence>
<reference evidence="1" key="1">
    <citation type="submission" date="2021-10" db="EMBL/GenBank/DDBJ databases">
        <title>Collection of gut derived symbiotic bacterial strains cultured from healthy donors.</title>
        <authorList>
            <person name="Lin H."/>
            <person name="Littmann E."/>
            <person name="Kohout C."/>
            <person name="Pamer E.G."/>
        </authorList>
    </citation>
    <scope>NUCLEOTIDE SEQUENCE</scope>
    <source>
        <strain evidence="1">DFI.4.48</strain>
    </source>
</reference>
<dbReference type="Gene3D" id="3.40.50.300">
    <property type="entry name" value="P-loop containing nucleotide triphosphate hydrolases"/>
    <property type="match status" value="1"/>
</dbReference>
<dbReference type="Proteomes" id="UP001198439">
    <property type="component" value="Unassembled WGS sequence"/>
</dbReference>
<dbReference type="GO" id="GO:0005524">
    <property type="term" value="F:ATP binding"/>
    <property type="evidence" value="ECO:0007669"/>
    <property type="project" value="UniProtKB-KW"/>
</dbReference>
<gene>
    <name evidence="1" type="ORF">LJD69_13825</name>
</gene>
<keyword evidence="1" id="KW-0547">Nucleotide-binding</keyword>
<feature type="non-terminal residue" evidence="1">
    <location>
        <position position="78"/>
    </location>
</feature>
<dbReference type="InterPro" id="IPR051309">
    <property type="entry name" value="ABCF_ATPase"/>
</dbReference>
<dbReference type="SUPFAM" id="SSF52540">
    <property type="entry name" value="P-loop containing nucleoside triphosphate hydrolases"/>
    <property type="match status" value="1"/>
</dbReference>
<feature type="non-terminal residue" evidence="1">
    <location>
        <position position="1"/>
    </location>
</feature>
<sequence>ARSTKQKARIGRFEELESSLSKSPRQQEADIALSGSRLGKQVFELQHANKAFGPETILKDFNLLVKPGDRIGIVGKNG</sequence>
<dbReference type="EMBL" id="JAJDKZ010000279">
    <property type="protein sequence ID" value="MCB8611666.1"/>
    <property type="molecule type" value="Genomic_DNA"/>
</dbReference>
<keyword evidence="1" id="KW-0067">ATP-binding</keyword>
<dbReference type="PANTHER" id="PTHR42855">
    <property type="entry name" value="ABC TRANSPORTER ATP-BINDING SUBUNIT"/>
    <property type="match status" value="1"/>
</dbReference>
<proteinExistence type="predicted"/>
<name>A0AAW4VU13_9FIRM</name>
<comment type="caution">
    <text evidence="1">The sequence shown here is derived from an EMBL/GenBank/DDBJ whole genome shotgun (WGS) entry which is preliminary data.</text>
</comment>
<organism evidence="1 2">
    <name type="scientific">Faecalibacillus faecis</name>
    <dbReference type="NCBI Taxonomy" id="1982628"/>
    <lineage>
        <taxon>Bacteria</taxon>
        <taxon>Bacillati</taxon>
        <taxon>Bacillota</taxon>
        <taxon>Erysipelotrichia</taxon>
        <taxon>Erysipelotrichales</taxon>
        <taxon>Coprobacillaceae</taxon>
        <taxon>Faecalibacillus</taxon>
    </lineage>
</organism>
<dbReference type="InterPro" id="IPR027417">
    <property type="entry name" value="P-loop_NTPase"/>
</dbReference>
<accession>A0AAW4VU13</accession>